<dbReference type="PANTHER" id="PTHR43673:SF2">
    <property type="entry name" value="NITROREDUCTASE"/>
    <property type="match status" value="1"/>
</dbReference>
<evidence type="ECO:0000256" key="5">
    <source>
        <dbReference type="ARBA" id="ARBA00023002"/>
    </source>
</evidence>
<dbReference type="CDD" id="cd02136">
    <property type="entry name" value="PnbA_NfnB-like"/>
    <property type="match status" value="1"/>
</dbReference>
<gene>
    <name evidence="7" type="ORF">D3H34_07300</name>
</gene>
<feature type="domain" description="Nitroreductase" evidence="6">
    <location>
        <begin position="7"/>
        <end position="206"/>
    </location>
</feature>
<protein>
    <submittedName>
        <fullName evidence="7">Nitroreductase</fullName>
    </submittedName>
</protein>
<name>A0A9X8D7H2_9BURK</name>
<keyword evidence="8" id="KW-1185">Reference proteome</keyword>
<keyword evidence="4" id="KW-0288">FMN</keyword>
<organism evidence="7 8">
    <name type="scientific">Acidovorax cavernicola</name>
    <dbReference type="NCBI Taxonomy" id="1675792"/>
    <lineage>
        <taxon>Bacteria</taxon>
        <taxon>Pseudomonadati</taxon>
        <taxon>Pseudomonadota</taxon>
        <taxon>Betaproteobacteria</taxon>
        <taxon>Burkholderiales</taxon>
        <taxon>Comamonadaceae</taxon>
        <taxon>Acidovorax</taxon>
    </lineage>
</organism>
<comment type="caution">
    <text evidence="7">The sequence shown here is derived from an EMBL/GenBank/DDBJ whole genome shotgun (WGS) entry which is preliminary data.</text>
</comment>
<sequence length="231" mass="25258">MPISGILRERISCRSFLPQPVDPQILRKVLEDAQRAPSNKNGQPCHVFIASGETRIQLEAQLVDMAATSLQAVRGNGSDPNMQGDFPGRYVELDGVYKERQYGAARALYGALGVQRADMQGRVDAMLANWRFFGAPHVAFFAMDRRFGLMPAVDVGIYAQTLALLMAERGISSCMQGALGSFSAPVRMAFNVSDQLGILFGMSFGYSDTTAPVNRARTERASLADVVFIRD</sequence>
<keyword evidence="3" id="KW-0285">Flavoprotein</keyword>
<evidence type="ECO:0000256" key="3">
    <source>
        <dbReference type="ARBA" id="ARBA00022630"/>
    </source>
</evidence>
<dbReference type="EMBL" id="QXMN01000005">
    <property type="protein sequence ID" value="RIX83311.1"/>
    <property type="molecule type" value="Genomic_DNA"/>
</dbReference>
<evidence type="ECO:0000313" key="8">
    <source>
        <dbReference type="Proteomes" id="UP000265619"/>
    </source>
</evidence>
<dbReference type="AlphaFoldDB" id="A0A9X8D7H2"/>
<proteinExistence type="inferred from homology"/>
<accession>A0A9X8D7H2</accession>
<dbReference type="Proteomes" id="UP000265619">
    <property type="component" value="Unassembled WGS sequence"/>
</dbReference>
<dbReference type="InterPro" id="IPR000415">
    <property type="entry name" value="Nitroreductase-like"/>
</dbReference>
<evidence type="ECO:0000259" key="6">
    <source>
        <dbReference type="Pfam" id="PF00881"/>
    </source>
</evidence>
<dbReference type="PANTHER" id="PTHR43673">
    <property type="entry name" value="NAD(P)H NITROREDUCTASE YDGI-RELATED"/>
    <property type="match status" value="1"/>
</dbReference>
<evidence type="ECO:0000256" key="4">
    <source>
        <dbReference type="ARBA" id="ARBA00022643"/>
    </source>
</evidence>
<reference evidence="7 8" key="1">
    <citation type="submission" date="2018-09" db="EMBL/GenBank/DDBJ databases">
        <title>Acidovorax cavernicola nov. sp. isolated from Gruta de las Maravillas (Aracena, Spain).</title>
        <authorList>
            <person name="Jurado V."/>
            <person name="Gutierrez-Patricio S."/>
            <person name="Gonzalez-Pimentel J.L."/>
            <person name="Miller A.Z."/>
            <person name="Laiz L."/>
            <person name="Saiz-Jimenez C."/>
        </authorList>
    </citation>
    <scope>NUCLEOTIDE SEQUENCE [LARGE SCALE GENOMIC DNA]</scope>
    <source>
        <strain evidence="7 8">1011MAR4D40.2</strain>
    </source>
</reference>
<evidence type="ECO:0000256" key="1">
    <source>
        <dbReference type="ARBA" id="ARBA00001917"/>
    </source>
</evidence>
<dbReference type="Pfam" id="PF00881">
    <property type="entry name" value="Nitroreductase"/>
    <property type="match status" value="1"/>
</dbReference>
<dbReference type="SUPFAM" id="SSF55469">
    <property type="entry name" value="FMN-dependent nitroreductase-like"/>
    <property type="match status" value="1"/>
</dbReference>
<dbReference type="Gene3D" id="3.40.109.10">
    <property type="entry name" value="NADH Oxidase"/>
    <property type="match status" value="1"/>
</dbReference>
<evidence type="ECO:0000256" key="2">
    <source>
        <dbReference type="ARBA" id="ARBA00007118"/>
    </source>
</evidence>
<dbReference type="GO" id="GO:0016491">
    <property type="term" value="F:oxidoreductase activity"/>
    <property type="evidence" value="ECO:0007669"/>
    <property type="project" value="UniProtKB-KW"/>
</dbReference>
<keyword evidence="5" id="KW-0560">Oxidoreductase</keyword>
<comment type="similarity">
    <text evidence="2">Belongs to the nitroreductase family.</text>
</comment>
<dbReference type="OrthoDB" id="9773807at2"/>
<comment type="cofactor">
    <cofactor evidence="1">
        <name>FMN</name>
        <dbReference type="ChEBI" id="CHEBI:58210"/>
    </cofactor>
</comment>
<dbReference type="InterPro" id="IPR029479">
    <property type="entry name" value="Nitroreductase"/>
</dbReference>
<evidence type="ECO:0000313" key="7">
    <source>
        <dbReference type="EMBL" id="RIX83311.1"/>
    </source>
</evidence>